<organism evidence="1 2">
    <name type="scientific">Batillaria attramentaria</name>
    <dbReference type="NCBI Taxonomy" id="370345"/>
    <lineage>
        <taxon>Eukaryota</taxon>
        <taxon>Metazoa</taxon>
        <taxon>Spiralia</taxon>
        <taxon>Lophotrochozoa</taxon>
        <taxon>Mollusca</taxon>
        <taxon>Gastropoda</taxon>
        <taxon>Caenogastropoda</taxon>
        <taxon>Sorbeoconcha</taxon>
        <taxon>Cerithioidea</taxon>
        <taxon>Batillariidae</taxon>
        <taxon>Batillaria</taxon>
    </lineage>
</organism>
<name>A0ABD0LC15_9CAEN</name>
<dbReference type="AlphaFoldDB" id="A0ABD0LC15"/>
<evidence type="ECO:0000313" key="2">
    <source>
        <dbReference type="Proteomes" id="UP001519460"/>
    </source>
</evidence>
<proteinExistence type="predicted"/>
<protein>
    <recommendedName>
        <fullName evidence="3">Secreted protein</fullName>
    </recommendedName>
</protein>
<evidence type="ECO:0008006" key="3">
    <source>
        <dbReference type="Google" id="ProtNLM"/>
    </source>
</evidence>
<accession>A0ABD0LC15</accession>
<comment type="caution">
    <text evidence="1">The sequence shown here is derived from an EMBL/GenBank/DDBJ whole genome shotgun (WGS) entry which is preliminary data.</text>
</comment>
<reference evidence="1 2" key="1">
    <citation type="journal article" date="2023" name="Sci. Data">
        <title>Genome assembly of the Korean intertidal mud-creeper Batillaria attramentaria.</title>
        <authorList>
            <person name="Patra A.K."/>
            <person name="Ho P.T."/>
            <person name="Jun S."/>
            <person name="Lee S.J."/>
            <person name="Kim Y."/>
            <person name="Won Y.J."/>
        </authorList>
    </citation>
    <scope>NUCLEOTIDE SEQUENCE [LARGE SCALE GENOMIC DNA]</scope>
    <source>
        <strain evidence="1">Wonlab-2016</strain>
    </source>
</reference>
<gene>
    <name evidence="1" type="ORF">BaRGS_00012058</name>
</gene>
<sequence>MKSLQIRLFCQTTECLSMSVFAANSVQAPSQIEGCTVGSCSGAKVVQWQQVVYFVFLVPRFAVLSSNTQPSPRSCTLGEEDRILSVVPETVAENL</sequence>
<keyword evidence="2" id="KW-1185">Reference proteome</keyword>
<evidence type="ECO:0000313" key="1">
    <source>
        <dbReference type="EMBL" id="KAK7496651.1"/>
    </source>
</evidence>
<dbReference type="Proteomes" id="UP001519460">
    <property type="component" value="Unassembled WGS sequence"/>
</dbReference>
<dbReference type="EMBL" id="JACVVK020000065">
    <property type="protein sequence ID" value="KAK7496651.1"/>
    <property type="molecule type" value="Genomic_DNA"/>
</dbReference>